<evidence type="ECO:0000313" key="2">
    <source>
        <dbReference type="EMBL" id="ADV64529.1"/>
    </source>
</evidence>
<gene>
    <name evidence="2" type="ordered locus">Desmu_0210</name>
</gene>
<accession>E8R7N4</accession>
<dbReference type="Pfam" id="PF02579">
    <property type="entry name" value="Nitro_FeMo-Co"/>
    <property type="match status" value="1"/>
</dbReference>
<dbReference type="Proteomes" id="UP000001068">
    <property type="component" value="Chromosome"/>
</dbReference>
<sequence length="122" mass="13355">MIVCIPAMTSGGRNYVSLHFGKAPYFAFYEVSDTGFKQLSLERNPFATMGSGSSKGQAIARYLVSKGVEAVIAYEVGPGAFQHLRDHGIRVFVVEKTLPIEEALKLFIEGALTEAKEPVERD</sequence>
<dbReference type="InterPro" id="IPR003731">
    <property type="entry name" value="Di-Nase_FeMo-co_biosynth"/>
</dbReference>
<dbReference type="CDD" id="cd00851">
    <property type="entry name" value="MTH1175"/>
    <property type="match status" value="1"/>
</dbReference>
<dbReference type="OrthoDB" id="31206at2157"/>
<reference evidence="2 3" key="2">
    <citation type="journal article" date="2011" name="Stand. Genomic Sci.">
        <title>Complete genome sequence of Desulfurococcus mucosus type strain (O7/1).</title>
        <authorList>
            <person name="Wirth R."/>
            <person name="Chertkov O."/>
            <person name="Held B."/>
            <person name="Lapidus A."/>
            <person name="Nolan M."/>
            <person name="Lucas S."/>
            <person name="Hammon N."/>
            <person name="Deshpande S."/>
            <person name="Cheng J.F."/>
            <person name="Tapia R."/>
            <person name="Han C."/>
            <person name="Goodwin L."/>
            <person name="Pitluck S."/>
            <person name="Liolios K."/>
            <person name="Ioanna P."/>
            <person name="Ivanova N."/>
            <person name="Mavromatis K."/>
            <person name="Mikhailova N."/>
            <person name="Pati A."/>
            <person name="Chen A."/>
            <person name="Palaniappan K."/>
            <person name="Land M."/>
            <person name="Hauser L."/>
            <person name="Chang Y.J."/>
            <person name="Jeffries C.D."/>
            <person name="Bilek Y."/>
            <person name="Hader T."/>
            <person name="Rohde M."/>
            <person name="Spring S."/>
            <person name="Sikorski J."/>
            <person name="Goker M."/>
            <person name="Woyke T."/>
            <person name="Bristow J."/>
            <person name="Eisen J.A."/>
            <person name="Markowitz V."/>
            <person name="Hugenholtz P."/>
            <person name="Kyrpides N.C."/>
            <person name="Klenk H.P."/>
        </authorList>
    </citation>
    <scope>NUCLEOTIDE SEQUENCE [LARGE SCALE GENOMIC DNA]</scope>
    <source>
        <strain evidence="3">ATCC 35584 / DSM 2162 / JCM 9187 / O7/1</strain>
    </source>
</reference>
<dbReference type="HOGENOM" id="CLU_104194_0_3_2"/>
<dbReference type="RefSeq" id="WP_013561751.1">
    <property type="nucleotide sequence ID" value="NC_014961.1"/>
</dbReference>
<dbReference type="KEGG" id="dmu:Desmu_0210"/>
<protein>
    <submittedName>
        <fullName evidence="2">Dinitrogenase iron-molybdenum cofactor biosynthesis protein</fullName>
    </submittedName>
</protein>
<dbReference type="GeneID" id="10152898"/>
<evidence type="ECO:0000259" key="1">
    <source>
        <dbReference type="Pfam" id="PF02579"/>
    </source>
</evidence>
<organism evidence="2 3">
    <name type="scientific">Desulfurococcus mucosus (strain ATCC 35584 / DSM 2162 / JCM 9187 / O7/1)</name>
    <dbReference type="NCBI Taxonomy" id="765177"/>
    <lineage>
        <taxon>Archaea</taxon>
        <taxon>Thermoproteota</taxon>
        <taxon>Thermoprotei</taxon>
        <taxon>Desulfurococcales</taxon>
        <taxon>Desulfurococcaceae</taxon>
        <taxon>Desulfurococcus</taxon>
    </lineage>
</organism>
<feature type="domain" description="Dinitrogenase iron-molybdenum cofactor biosynthesis" evidence="1">
    <location>
        <begin position="14"/>
        <end position="108"/>
    </location>
</feature>
<dbReference type="InterPro" id="IPR036105">
    <property type="entry name" value="DiNase_FeMo-co_biosyn_sf"/>
</dbReference>
<evidence type="ECO:0000313" key="3">
    <source>
        <dbReference type="Proteomes" id="UP000001068"/>
    </source>
</evidence>
<name>E8R7N4_DESM0</name>
<proteinExistence type="predicted"/>
<dbReference type="InterPro" id="IPR033913">
    <property type="entry name" value="MTH1175_dom"/>
</dbReference>
<dbReference type="Gene3D" id="3.30.420.130">
    <property type="entry name" value="Dinitrogenase iron-molybdenum cofactor biosynthesis domain"/>
    <property type="match status" value="1"/>
</dbReference>
<dbReference type="STRING" id="765177.Desmu_0210"/>
<keyword evidence="3" id="KW-1185">Reference proteome</keyword>
<dbReference type="SUPFAM" id="SSF53146">
    <property type="entry name" value="Nitrogenase accessory factor-like"/>
    <property type="match status" value="1"/>
</dbReference>
<dbReference type="InterPro" id="IPR051840">
    <property type="entry name" value="NifX/NifY_domain"/>
</dbReference>
<reference evidence="3" key="1">
    <citation type="submission" date="2010-11" db="EMBL/GenBank/DDBJ databases">
        <title>The complete genome of Desulfurococcus mucosus DSM 2162.</title>
        <authorList>
            <consortium name="US DOE Joint Genome Institute (JGI-PGF)"/>
            <person name="Lucas S."/>
            <person name="Copeland A."/>
            <person name="Lapidus A."/>
            <person name="Bruce D."/>
            <person name="Goodwin L."/>
            <person name="Pitluck S."/>
            <person name="Kyrpides N."/>
            <person name="Mavromatis K."/>
            <person name="Pagani I."/>
            <person name="Ivanova N."/>
            <person name="Ovchinnikova G."/>
            <person name="Chertkov O."/>
            <person name="Held B."/>
            <person name="Brettin T."/>
            <person name="Detter J.C."/>
            <person name="Tapia R."/>
            <person name="Han C."/>
            <person name="Land M."/>
            <person name="Hauser L."/>
            <person name="Markowitz V."/>
            <person name="Cheng J.-F."/>
            <person name="Hugenholtz P."/>
            <person name="Woyke T."/>
            <person name="Wu D."/>
            <person name="Wirth R."/>
            <person name="Bilek Y."/>
            <person name="Hader T."/>
            <person name="Klenk H.-P."/>
            <person name="Eisen J.A."/>
        </authorList>
    </citation>
    <scope>NUCLEOTIDE SEQUENCE [LARGE SCALE GENOMIC DNA]</scope>
    <source>
        <strain evidence="3">ATCC 35584 / DSM 2162 / JCM 9187 / O7/1</strain>
    </source>
</reference>
<dbReference type="EMBL" id="CP002363">
    <property type="protein sequence ID" value="ADV64529.1"/>
    <property type="molecule type" value="Genomic_DNA"/>
</dbReference>
<dbReference type="eggNOG" id="arCOG02734">
    <property type="taxonomic scope" value="Archaea"/>
</dbReference>
<dbReference type="PANTHER" id="PTHR33937:SF2">
    <property type="entry name" value="DINITROGENASE IRON-MOLYBDENUM COFACTOR BIOSYNTHESIS DOMAIN-CONTAINING PROTEIN"/>
    <property type="match status" value="1"/>
</dbReference>
<dbReference type="AlphaFoldDB" id="E8R7N4"/>
<dbReference type="PANTHER" id="PTHR33937">
    <property type="entry name" value="IRON-MOLYBDENUM PROTEIN-RELATED-RELATED"/>
    <property type="match status" value="1"/>
</dbReference>